<reference evidence="2" key="2">
    <citation type="submission" date="2016-01" db="EMBL/GenBank/DDBJ databases">
        <authorList>
            <person name="Hong K.W."/>
        </authorList>
    </citation>
    <scope>NUCLEOTIDE SEQUENCE</scope>
    <source>
        <strain evidence="2">M40</strain>
    </source>
</reference>
<evidence type="ECO:0000313" key="5">
    <source>
        <dbReference type="Proteomes" id="UP000076612"/>
    </source>
</evidence>
<dbReference type="EMBL" id="NCWY01000001">
    <property type="protein sequence ID" value="PAK97123.1"/>
    <property type="molecule type" value="Genomic_DNA"/>
</dbReference>
<feature type="transmembrane region" description="Helical" evidence="1">
    <location>
        <begin position="102"/>
        <end position="119"/>
    </location>
</feature>
<dbReference type="Proteomes" id="UP000216867">
    <property type="component" value="Unassembled WGS sequence"/>
</dbReference>
<sequence length="178" mass="18851">MTLDAPWIPIANVLLALVVLALILYRQLSWRRLSRMVRVAVIVIVLGTMTLPLQLGDADLTWASAVTAIVLIVAVSLAGGWVMGRFAEVSTGPDGEVRMRGGWLGVALWLGFIAVRIGMDLGLAAVISPEMATATGLLLISIGLARLTSTRIAARWAAHQLSGGVDAGAPVRRDPPRP</sequence>
<evidence type="ECO:0000313" key="6">
    <source>
        <dbReference type="Proteomes" id="UP000216867"/>
    </source>
</evidence>
<dbReference type="STRING" id="33889.AVW13_13965"/>
<keyword evidence="1" id="KW-1133">Transmembrane helix</keyword>
<dbReference type="GeneID" id="99774911"/>
<evidence type="ECO:0000313" key="4">
    <source>
        <dbReference type="EMBL" id="VEW14771.1"/>
    </source>
</evidence>
<dbReference type="EMBL" id="CAACXN010000015">
    <property type="protein sequence ID" value="VEW14771.1"/>
    <property type="molecule type" value="Genomic_DNA"/>
</dbReference>
<feature type="transmembrane region" description="Helical" evidence="1">
    <location>
        <begin position="125"/>
        <end position="145"/>
    </location>
</feature>
<dbReference type="RefSeq" id="WP_063250405.1">
    <property type="nucleotide sequence ID" value="NZ_CAACXN010000015.1"/>
</dbReference>
<dbReference type="Proteomes" id="UP000386281">
    <property type="component" value="Unassembled WGS sequence"/>
</dbReference>
<dbReference type="Proteomes" id="UP000076612">
    <property type="component" value="Unassembled WGS sequence"/>
</dbReference>
<evidence type="ECO:0000313" key="2">
    <source>
        <dbReference type="EMBL" id="KZE17193.1"/>
    </source>
</evidence>
<keyword evidence="1" id="KW-0472">Membrane</keyword>
<name>A0A165DPX9_9MICO</name>
<organism evidence="2 5">
    <name type="scientific">Brevibacterium casei</name>
    <dbReference type="NCBI Taxonomy" id="33889"/>
    <lineage>
        <taxon>Bacteria</taxon>
        <taxon>Bacillati</taxon>
        <taxon>Actinomycetota</taxon>
        <taxon>Actinomycetes</taxon>
        <taxon>Micrococcales</taxon>
        <taxon>Brevibacteriaceae</taxon>
        <taxon>Brevibacterium</taxon>
    </lineage>
</organism>
<dbReference type="AlphaFoldDB" id="A0A165DPX9"/>
<reference evidence="3 6" key="3">
    <citation type="submission" date="2017-04" db="EMBL/GenBank/DDBJ databases">
        <title>Kefir bacterial isolates.</title>
        <authorList>
            <person name="Kim Y."/>
            <person name="Blasche S."/>
            <person name="Patil K.R."/>
        </authorList>
    </citation>
    <scope>NUCLEOTIDE SEQUENCE [LARGE SCALE GENOMIC DNA]</scope>
    <source>
        <strain evidence="3 6">OG2</strain>
    </source>
</reference>
<feature type="transmembrane region" description="Helical" evidence="1">
    <location>
        <begin position="6"/>
        <end position="25"/>
    </location>
</feature>
<protein>
    <recommendedName>
        <fullName evidence="8">DUF1453 domain-containing protein</fullName>
    </recommendedName>
</protein>
<feature type="transmembrane region" description="Helical" evidence="1">
    <location>
        <begin position="37"/>
        <end position="55"/>
    </location>
</feature>
<evidence type="ECO:0000313" key="7">
    <source>
        <dbReference type="Proteomes" id="UP000386281"/>
    </source>
</evidence>
<evidence type="ECO:0008006" key="8">
    <source>
        <dbReference type="Google" id="ProtNLM"/>
    </source>
</evidence>
<accession>A0A165DPX9</accession>
<dbReference type="EMBL" id="LQQR01000027">
    <property type="protein sequence ID" value="KZE17193.1"/>
    <property type="molecule type" value="Genomic_DNA"/>
</dbReference>
<feature type="transmembrane region" description="Helical" evidence="1">
    <location>
        <begin position="61"/>
        <end position="82"/>
    </location>
</feature>
<reference evidence="4 7" key="4">
    <citation type="submission" date="2019-02" db="EMBL/GenBank/DDBJ databases">
        <authorList>
            <consortium name="Pathogen Informatics"/>
        </authorList>
    </citation>
    <scope>NUCLEOTIDE SEQUENCE [LARGE SCALE GENOMIC DNA]</scope>
    <source>
        <strain evidence="4 7">3012STDY7078520</strain>
    </source>
</reference>
<evidence type="ECO:0000256" key="1">
    <source>
        <dbReference type="SAM" id="Phobius"/>
    </source>
</evidence>
<keyword evidence="1" id="KW-0812">Transmembrane</keyword>
<gene>
    <name evidence="2" type="ORF">AVW13_13965</name>
    <name evidence="3" type="ORF">B8X04_00660</name>
    <name evidence="4" type="ORF">NCTC12391_02920</name>
</gene>
<proteinExistence type="predicted"/>
<reference evidence="5" key="1">
    <citation type="submission" date="2016-01" db="EMBL/GenBank/DDBJ databases">
        <title>Draft genome of Chromobacterium sp. F49.</title>
        <authorList>
            <person name="Hong K.W."/>
        </authorList>
    </citation>
    <scope>NUCLEOTIDE SEQUENCE [LARGE SCALE GENOMIC DNA]</scope>
    <source>
        <strain evidence="5">M40</strain>
    </source>
</reference>
<evidence type="ECO:0000313" key="3">
    <source>
        <dbReference type="EMBL" id="PAK97123.1"/>
    </source>
</evidence>